<sequence length="134" mass="14938">MRMLIWGMIALAVLGLVWIRLAPSDPARWHRAPQISADRDMRGGVLRRVETGADGLARFDAIARTAPRTRVLAGSVAEGMVTYVTRTRVFGFPDYTTALQQGDLLLIHARNRFGRSDLGVNRARVEQWLTSLGH</sequence>
<reference evidence="1 2" key="1">
    <citation type="journal article" date="2004" name="Nature">
        <title>Genome sequence of Silicibacter pomeroyi reveals adaptations to the marine environment.</title>
        <authorList>
            <person name="Moran M.A."/>
            <person name="Buchan A."/>
            <person name="Gonzalez J.M."/>
            <person name="Heidelberg J.F."/>
            <person name="Whitman W.B."/>
            <person name="Kiene R.P."/>
            <person name="Henriksen J.R."/>
            <person name="King G.M."/>
            <person name="Belas R."/>
            <person name="Fuqua C."/>
            <person name="Brinkac L."/>
            <person name="Lewis M."/>
            <person name="Johri S."/>
            <person name="Weaver B."/>
            <person name="Pai G."/>
            <person name="Eisen J.A."/>
            <person name="Rahe E."/>
            <person name="Sheldon W.M."/>
            <person name="Ye W."/>
            <person name="Miller T.R."/>
            <person name="Carlton J."/>
            <person name="Rasko D.A."/>
            <person name="Paulsen I.T."/>
            <person name="Ren Q."/>
            <person name="Daugherty S.C."/>
            <person name="Deboy R.T."/>
            <person name="Dodson R.J."/>
            <person name="Durkin A.S."/>
            <person name="Madupu R."/>
            <person name="Nelson W.C."/>
            <person name="Sullivan S.A."/>
            <person name="Rosovitz M.J."/>
            <person name="Haft D.H."/>
            <person name="Selengut J."/>
            <person name="Ward N."/>
        </authorList>
    </citation>
    <scope>NUCLEOTIDE SEQUENCE [LARGE SCALE GENOMIC DNA]</scope>
    <source>
        <strain evidence="2">ATCC 700808 / DSM 15171 / DSS-3</strain>
    </source>
</reference>
<evidence type="ECO:0008006" key="3">
    <source>
        <dbReference type="Google" id="ProtNLM"/>
    </source>
</evidence>
<reference evidence="1 2" key="2">
    <citation type="journal article" date="2014" name="Stand. Genomic Sci.">
        <title>An updated genome annotation for the model marine bacterium Ruegeria pomeroyi DSS-3.</title>
        <authorList>
            <person name="Rivers A.R."/>
            <person name="Smith C.B."/>
            <person name="Moran M.A."/>
        </authorList>
    </citation>
    <scope>GENOME REANNOTATION</scope>
    <source>
        <strain evidence="2">ATCC 700808 / DSM 15171 / DSS-3</strain>
    </source>
</reference>
<organism evidence="1 2">
    <name type="scientific">Ruegeria pomeroyi (strain ATCC 700808 / DSM 15171 / DSS-3)</name>
    <name type="common">Silicibacter pomeroyi</name>
    <dbReference type="NCBI Taxonomy" id="246200"/>
    <lineage>
        <taxon>Bacteria</taxon>
        <taxon>Pseudomonadati</taxon>
        <taxon>Pseudomonadota</taxon>
        <taxon>Alphaproteobacteria</taxon>
        <taxon>Rhodobacterales</taxon>
        <taxon>Roseobacteraceae</taxon>
        <taxon>Ruegeria</taxon>
    </lineage>
</organism>
<proteinExistence type="predicted"/>
<protein>
    <recommendedName>
        <fullName evidence="3">DUF1499 domain-containing protein</fullName>
    </recommendedName>
</protein>
<dbReference type="PaxDb" id="246200-SPO2463"/>
<accession>Q5LQM5</accession>
<dbReference type="KEGG" id="sil:SPO2463"/>
<dbReference type="InterPro" id="IPR010865">
    <property type="entry name" value="DUF1499"/>
</dbReference>
<dbReference type="EMBL" id="CP000031">
    <property type="protein sequence ID" value="AAV95717.1"/>
    <property type="molecule type" value="Genomic_DNA"/>
</dbReference>
<dbReference type="HOGENOM" id="CLU_131521_1_0_5"/>
<name>Q5LQM5_RUEPO</name>
<gene>
    <name evidence="1" type="ordered locus">SPO2463</name>
</gene>
<evidence type="ECO:0000313" key="1">
    <source>
        <dbReference type="EMBL" id="AAV95717.1"/>
    </source>
</evidence>
<evidence type="ECO:0000313" key="2">
    <source>
        <dbReference type="Proteomes" id="UP000001023"/>
    </source>
</evidence>
<dbReference type="STRING" id="246200.SPO2463"/>
<dbReference type="AlphaFoldDB" id="Q5LQM5"/>
<keyword evidence="2" id="KW-1185">Reference proteome</keyword>
<dbReference type="Proteomes" id="UP000001023">
    <property type="component" value="Chromosome"/>
</dbReference>
<dbReference type="eggNOG" id="COG4446">
    <property type="taxonomic scope" value="Bacteria"/>
</dbReference>
<dbReference type="Pfam" id="PF07386">
    <property type="entry name" value="DUF1499"/>
    <property type="match status" value="1"/>
</dbReference>